<dbReference type="SMART" id="SM00022">
    <property type="entry name" value="PLAc"/>
    <property type="match status" value="1"/>
</dbReference>
<feature type="domain" description="PLA2c" evidence="7">
    <location>
        <begin position="97"/>
        <end position="675"/>
    </location>
</feature>
<dbReference type="PANTHER" id="PTHR10728">
    <property type="entry name" value="CYTOSOLIC PHOSPHOLIPASE A2"/>
    <property type="match status" value="1"/>
</dbReference>
<keyword evidence="4 5" id="KW-0443">Lipid metabolism</keyword>
<dbReference type="PROSITE" id="PS51210">
    <property type="entry name" value="PLA2C"/>
    <property type="match status" value="1"/>
</dbReference>
<keyword evidence="3 5" id="KW-0442">Lipid degradation</keyword>
<accession>A0A1X2G938</accession>
<dbReference type="GO" id="GO:0004623">
    <property type="term" value="F:phospholipase A2 activity"/>
    <property type="evidence" value="ECO:0007669"/>
    <property type="project" value="TreeGrafter"/>
</dbReference>
<comment type="similarity">
    <text evidence="1 6">Belongs to the lysophospholipase family.</text>
</comment>
<dbReference type="SUPFAM" id="SSF52151">
    <property type="entry name" value="FabD/lysophospholipase-like"/>
    <property type="match status" value="1"/>
</dbReference>
<evidence type="ECO:0000313" key="8">
    <source>
        <dbReference type="EMBL" id="ORX48212.1"/>
    </source>
</evidence>
<name>A0A1X2G938_9FUNG</name>
<dbReference type="AlphaFoldDB" id="A0A1X2G938"/>
<evidence type="ECO:0000259" key="7">
    <source>
        <dbReference type="PROSITE" id="PS51210"/>
    </source>
</evidence>
<dbReference type="PANTHER" id="PTHR10728:SF40">
    <property type="entry name" value="PATATIN FAMILY PROTEIN"/>
    <property type="match status" value="1"/>
</dbReference>
<keyword evidence="2 5" id="KW-0378">Hydrolase</keyword>
<proteinExistence type="inferred from homology"/>
<evidence type="ECO:0000313" key="9">
    <source>
        <dbReference type="Proteomes" id="UP000242146"/>
    </source>
</evidence>
<dbReference type="Proteomes" id="UP000242146">
    <property type="component" value="Unassembled WGS sequence"/>
</dbReference>
<evidence type="ECO:0000256" key="2">
    <source>
        <dbReference type="ARBA" id="ARBA00022801"/>
    </source>
</evidence>
<dbReference type="OrthoDB" id="6121437at2759"/>
<reference evidence="8 9" key="1">
    <citation type="submission" date="2016-07" db="EMBL/GenBank/DDBJ databases">
        <title>Pervasive Adenine N6-methylation of Active Genes in Fungi.</title>
        <authorList>
            <consortium name="DOE Joint Genome Institute"/>
            <person name="Mondo S.J."/>
            <person name="Dannebaum R.O."/>
            <person name="Kuo R.C."/>
            <person name="Labutti K."/>
            <person name="Haridas S."/>
            <person name="Kuo A."/>
            <person name="Salamov A."/>
            <person name="Ahrendt S.R."/>
            <person name="Lipzen A."/>
            <person name="Sullivan W."/>
            <person name="Andreopoulos W.B."/>
            <person name="Clum A."/>
            <person name="Lindquist E."/>
            <person name="Daum C."/>
            <person name="Ramamoorthy G.K."/>
            <person name="Gryganskyi A."/>
            <person name="Culley D."/>
            <person name="Magnuson J.K."/>
            <person name="James T.Y."/>
            <person name="O'Malley M.A."/>
            <person name="Stajich J.E."/>
            <person name="Spatafora J.W."/>
            <person name="Visel A."/>
            <person name="Grigoriev I.V."/>
        </authorList>
    </citation>
    <scope>NUCLEOTIDE SEQUENCE [LARGE SCALE GENOMIC DNA]</scope>
    <source>
        <strain evidence="8 9">NRRL 3301</strain>
    </source>
</reference>
<evidence type="ECO:0000256" key="1">
    <source>
        <dbReference type="ARBA" id="ARBA00008780"/>
    </source>
</evidence>
<dbReference type="GO" id="GO:0004622">
    <property type="term" value="F:phosphatidylcholine lysophospholipase activity"/>
    <property type="evidence" value="ECO:0007669"/>
    <property type="project" value="UniProtKB-EC"/>
</dbReference>
<dbReference type="Gene3D" id="3.40.1090.10">
    <property type="entry name" value="Cytosolic phospholipase A2 catalytic domain"/>
    <property type="match status" value="1"/>
</dbReference>
<dbReference type="InterPro" id="IPR002642">
    <property type="entry name" value="LysoPLipase_cat_dom"/>
</dbReference>
<protein>
    <recommendedName>
        <fullName evidence="6">Lysophospholipase</fullName>
        <ecNumber evidence="6">3.1.1.5</ecNumber>
    </recommendedName>
</protein>
<comment type="catalytic activity">
    <reaction evidence="6">
        <text>a 1-acyl-sn-glycero-3-phosphocholine + H2O = sn-glycerol 3-phosphocholine + a fatty acid + H(+)</text>
        <dbReference type="Rhea" id="RHEA:15177"/>
        <dbReference type="ChEBI" id="CHEBI:15377"/>
        <dbReference type="ChEBI" id="CHEBI:15378"/>
        <dbReference type="ChEBI" id="CHEBI:16870"/>
        <dbReference type="ChEBI" id="CHEBI:28868"/>
        <dbReference type="ChEBI" id="CHEBI:58168"/>
        <dbReference type="EC" id="3.1.1.5"/>
    </reaction>
</comment>
<keyword evidence="9" id="KW-1185">Reference proteome</keyword>
<comment type="caution">
    <text evidence="8">The sequence shown here is derived from an EMBL/GenBank/DDBJ whole genome shotgun (WGS) entry which is preliminary data.</text>
</comment>
<dbReference type="EC" id="3.1.1.5" evidence="6"/>
<dbReference type="STRING" id="101127.A0A1X2G938"/>
<organism evidence="8 9">
    <name type="scientific">Hesseltinella vesiculosa</name>
    <dbReference type="NCBI Taxonomy" id="101127"/>
    <lineage>
        <taxon>Eukaryota</taxon>
        <taxon>Fungi</taxon>
        <taxon>Fungi incertae sedis</taxon>
        <taxon>Mucoromycota</taxon>
        <taxon>Mucoromycotina</taxon>
        <taxon>Mucoromycetes</taxon>
        <taxon>Mucorales</taxon>
        <taxon>Cunninghamellaceae</taxon>
        <taxon>Hesseltinella</taxon>
    </lineage>
</organism>
<dbReference type="GO" id="GO:0046475">
    <property type="term" value="P:glycerophospholipid catabolic process"/>
    <property type="evidence" value="ECO:0007669"/>
    <property type="project" value="TreeGrafter"/>
</dbReference>
<evidence type="ECO:0000256" key="4">
    <source>
        <dbReference type="ARBA" id="ARBA00023098"/>
    </source>
</evidence>
<gene>
    <name evidence="8" type="ORF">DM01DRAFT_1338681</name>
</gene>
<dbReference type="Pfam" id="PF01735">
    <property type="entry name" value="PLA2_B"/>
    <property type="match status" value="2"/>
</dbReference>
<sequence>MEAKPDSSGSNGIDDIEKLAAAIQQQAFEAIQKSKASILDLEDQLLRRILGTIPLIKDAQNLTADQLRESVTKLWESFTIADLLDATTDAKDPTANPEMTMDAHVRQGSQLCDDEEEFRRMRKAYQRLAFAKFIEVDPAYVDEQDIPVVGVASSGGGYRAMIGLTGYLKGMQESGALDCVTYLAGVSGSCWGLSLFNSVLTNGDADKMIEVLKKRVTTHFASVPKVYALASASTMNAKNILQGIGQRYLQQHTVSLVDLFGMLIGTKLFTTIDKTSGEQLLEKSDMKLTSQAKFSQDGSHPMPIYCVVHQNLEKLLEEEQSLDTDEMDKAHIIAKINELIFSTPLNTSGTDYMWFEFTPYEIGSSEVDAWVPTWSFGRPFDHGVSTVRLPEQRLDVLLGVFGSAFTATVVHFYREIRGLLPTTSVNILDDTIERYQSSLATFYPISPAMYPNPFHHLDAALGTRPRPSFVTESKNLYLMDAGMDNNIPFHCYLGRRDVDVILAFDLSADISTAPHLSRAEGYVKRHGIEGWPENVRWPNKKDDLDEWIEPYGLGTCTVFPTTATTSRLKQDRHQPIEEMMNEEWVVQEKKHLTLLYYPFIVNHRFDPEFDPQTADFCATWNFVYKPEQVDRVVNLAKANWDDNVDKVRAALYAAWQRKRLLRLQQETLAAVEDPF</sequence>
<dbReference type="EMBL" id="MCGT01000030">
    <property type="protein sequence ID" value="ORX48212.1"/>
    <property type="molecule type" value="Genomic_DNA"/>
</dbReference>
<evidence type="ECO:0000256" key="3">
    <source>
        <dbReference type="ARBA" id="ARBA00022963"/>
    </source>
</evidence>
<dbReference type="InterPro" id="IPR016035">
    <property type="entry name" value="Acyl_Trfase/lysoPLipase"/>
</dbReference>
<evidence type="ECO:0000256" key="6">
    <source>
        <dbReference type="RuleBase" id="RU362103"/>
    </source>
</evidence>
<dbReference type="GO" id="GO:0005829">
    <property type="term" value="C:cytosol"/>
    <property type="evidence" value="ECO:0007669"/>
    <property type="project" value="TreeGrafter"/>
</dbReference>
<evidence type="ECO:0000256" key="5">
    <source>
        <dbReference type="PROSITE-ProRule" id="PRU00555"/>
    </source>
</evidence>